<evidence type="ECO:0000313" key="1">
    <source>
        <dbReference type="EMBL" id="MFC5294421.1"/>
    </source>
</evidence>
<comment type="caution">
    <text evidence="1">The sequence shown here is derived from an EMBL/GenBank/DDBJ whole genome shotgun (WGS) entry which is preliminary data.</text>
</comment>
<dbReference type="RefSeq" id="WP_158446708.1">
    <property type="nucleotide sequence ID" value="NZ_JAOAOS010000009.1"/>
</dbReference>
<organism evidence="1 2">
    <name type="scientific">Bosea minatitlanensis</name>
    <dbReference type="NCBI Taxonomy" id="128782"/>
    <lineage>
        <taxon>Bacteria</taxon>
        <taxon>Pseudomonadati</taxon>
        <taxon>Pseudomonadota</taxon>
        <taxon>Alphaproteobacteria</taxon>
        <taxon>Hyphomicrobiales</taxon>
        <taxon>Boseaceae</taxon>
        <taxon>Bosea</taxon>
    </lineage>
</organism>
<name>A0ABW0F783_9HYPH</name>
<sequence>MAFVPARGQVSAMPQPERAGLCGENYSPQGRFFKRTIRLTDRTIRVDWACFRFAGSRGDLSEQLAPRHQTLKRHDWVVGSIIEETDMAAAIIFRNQPRFRSPLCRCRR</sequence>
<protein>
    <submittedName>
        <fullName evidence="1">Uncharacterized protein</fullName>
    </submittedName>
</protein>
<evidence type="ECO:0000313" key="2">
    <source>
        <dbReference type="Proteomes" id="UP001595976"/>
    </source>
</evidence>
<reference evidence="2" key="1">
    <citation type="journal article" date="2019" name="Int. J. Syst. Evol. Microbiol.">
        <title>The Global Catalogue of Microorganisms (GCM) 10K type strain sequencing project: providing services to taxonomists for standard genome sequencing and annotation.</title>
        <authorList>
            <consortium name="The Broad Institute Genomics Platform"/>
            <consortium name="The Broad Institute Genome Sequencing Center for Infectious Disease"/>
            <person name="Wu L."/>
            <person name="Ma J."/>
        </authorList>
    </citation>
    <scope>NUCLEOTIDE SEQUENCE [LARGE SCALE GENOMIC DNA]</scope>
    <source>
        <strain evidence="2">CGMCC 1.15643</strain>
    </source>
</reference>
<proteinExistence type="predicted"/>
<accession>A0ABW0F783</accession>
<dbReference type="Proteomes" id="UP001595976">
    <property type="component" value="Unassembled WGS sequence"/>
</dbReference>
<keyword evidence="2" id="KW-1185">Reference proteome</keyword>
<dbReference type="EMBL" id="JBHSLI010000006">
    <property type="protein sequence ID" value="MFC5294421.1"/>
    <property type="molecule type" value="Genomic_DNA"/>
</dbReference>
<gene>
    <name evidence="1" type="ORF">ACFPK2_15645</name>
</gene>